<gene>
    <name evidence="5" type="ORF">HH212_04115</name>
</gene>
<sequence>MFKKIVAAAALTLVASSSFAAAPIAFYGGLDAGSTKIDDFGSSKGSFGGFVGYGFNQFFAVEAGYRHLGTYDFDVVANNRLYSGDVKAKQTHLSLIGSYPLNEALDVYGRLGYNKLRAKATVMGVSGGADDSTGLYGIGLNYTFAPNFSGRIEAQKPSSDSRNISASVVWQFR</sequence>
<protein>
    <submittedName>
        <fullName evidence="5">Outer membrane beta-barrel protein</fullName>
    </submittedName>
</protein>
<proteinExistence type="predicted"/>
<keyword evidence="2 3" id="KW-0732">Signal</keyword>
<dbReference type="InterPro" id="IPR027385">
    <property type="entry name" value="Beta-barrel_OMP"/>
</dbReference>
<keyword evidence="6" id="KW-1185">Reference proteome</keyword>
<evidence type="ECO:0000259" key="4">
    <source>
        <dbReference type="Pfam" id="PF13505"/>
    </source>
</evidence>
<evidence type="ECO:0000313" key="6">
    <source>
        <dbReference type="Proteomes" id="UP000502415"/>
    </source>
</evidence>
<feature type="signal peptide" evidence="3">
    <location>
        <begin position="1"/>
        <end position="20"/>
    </location>
</feature>
<dbReference type="Gene3D" id="2.40.160.20">
    <property type="match status" value="1"/>
</dbReference>
<dbReference type="Pfam" id="PF13505">
    <property type="entry name" value="OMP_b-brl"/>
    <property type="match status" value="1"/>
</dbReference>
<reference evidence="5 6" key="1">
    <citation type="submission" date="2020-04" db="EMBL/GenBank/DDBJ databases">
        <title>Genome sequencing of novel species.</title>
        <authorList>
            <person name="Heo J."/>
            <person name="Kim S.-J."/>
            <person name="Kim J.-S."/>
            <person name="Hong S.-B."/>
            <person name="Kwon S.-W."/>
        </authorList>
    </citation>
    <scope>NUCLEOTIDE SEQUENCE [LARGE SCALE GENOMIC DNA]</scope>
    <source>
        <strain evidence="5 6">GN2-R2</strain>
    </source>
</reference>
<dbReference type="Proteomes" id="UP000502415">
    <property type="component" value="Chromosome"/>
</dbReference>
<name>A0A7Z2ZRM3_9BURK</name>
<dbReference type="SUPFAM" id="SSF56925">
    <property type="entry name" value="OMPA-like"/>
    <property type="match status" value="1"/>
</dbReference>
<dbReference type="RefSeq" id="WP_169434215.1">
    <property type="nucleotide sequence ID" value="NZ_CP051685.1"/>
</dbReference>
<dbReference type="KEGG" id="mfy:HH212_04115"/>
<accession>A0A7Z2ZRM3</accession>
<dbReference type="AlphaFoldDB" id="A0A7Z2ZRM3"/>
<dbReference type="InterPro" id="IPR011250">
    <property type="entry name" value="OMP/PagP_B-barrel"/>
</dbReference>
<evidence type="ECO:0000313" key="5">
    <source>
        <dbReference type="EMBL" id="QJD99318.1"/>
    </source>
</evidence>
<evidence type="ECO:0000256" key="1">
    <source>
        <dbReference type="ARBA" id="ARBA00004442"/>
    </source>
</evidence>
<comment type="subcellular location">
    <subcellularLocation>
        <location evidence="1">Cell outer membrane</location>
    </subcellularLocation>
</comment>
<feature type="chain" id="PRO_5031285891" evidence="3">
    <location>
        <begin position="21"/>
        <end position="173"/>
    </location>
</feature>
<dbReference type="GO" id="GO:0009279">
    <property type="term" value="C:cell outer membrane"/>
    <property type="evidence" value="ECO:0007669"/>
    <property type="project" value="UniProtKB-SubCell"/>
</dbReference>
<organism evidence="5 6">
    <name type="scientific">Massilia forsythiae</name>
    <dbReference type="NCBI Taxonomy" id="2728020"/>
    <lineage>
        <taxon>Bacteria</taxon>
        <taxon>Pseudomonadati</taxon>
        <taxon>Pseudomonadota</taxon>
        <taxon>Betaproteobacteria</taxon>
        <taxon>Burkholderiales</taxon>
        <taxon>Oxalobacteraceae</taxon>
        <taxon>Telluria group</taxon>
        <taxon>Massilia</taxon>
    </lineage>
</organism>
<evidence type="ECO:0000256" key="3">
    <source>
        <dbReference type="SAM" id="SignalP"/>
    </source>
</evidence>
<dbReference type="EMBL" id="CP051685">
    <property type="protein sequence ID" value="QJD99318.1"/>
    <property type="molecule type" value="Genomic_DNA"/>
</dbReference>
<feature type="domain" description="Outer membrane protein beta-barrel" evidence="4">
    <location>
        <begin position="7"/>
        <end position="172"/>
    </location>
</feature>
<evidence type="ECO:0000256" key="2">
    <source>
        <dbReference type="ARBA" id="ARBA00022729"/>
    </source>
</evidence>